<evidence type="ECO:0000259" key="5">
    <source>
        <dbReference type="SMART" id="SM00849"/>
    </source>
</evidence>
<protein>
    <recommendedName>
        <fullName evidence="5">Metallo-beta-lactamase domain-containing protein</fullName>
    </recommendedName>
</protein>
<keyword evidence="2" id="KW-0479">Metal-binding</keyword>
<evidence type="ECO:0000256" key="1">
    <source>
        <dbReference type="ARBA" id="ARBA00007749"/>
    </source>
</evidence>
<keyword evidence="4" id="KW-0862">Zinc</keyword>
<dbReference type="SMART" id="SM00849">
    <property type="entry name" value="Lactamase_B"/>
    <property type="match status" value="1"/>
</dbReference>
<dbReference type="CDD" id="cd07722">
    <property type="entry name" value="LACTB2-like_MBL-fold"/>
    <property type="match status" value="1"/>
</dbReference>
<evidence type="ECO:0000313" key="7">
    <source>
        <dbReference type="Proteomes" id="UP000708208"/>
    </source>
</evidence>
<dbReference type="OrthoDB" id="17458at2759"/>
<comment type="caution">
    <text evidence="6">The sequence shown here is derived from an EMBL/GenBank/DDBJ whole genome shotgun (WGS) entry which is preliminary data.</text>
</comment>
<dbReference type="Pfam" id="PF00753">
    <property type="entry name" value="Lactamase_B"/>
    <property type="match status" value="1"/>
</dbReference>
<dbReference type="InterPro" id="IPR001279">
    <property type="entry name" value="Metallo-B-lactamas"/>
</dbReference>
<accession>A0A8J2JYG7</accession>
<evidence type="ECO:0000256" key="3">
    <source>
        <dbReference type="ARBA" id="ARBA00022801"/>
    </source>
</evidence>
<dbReference type="FunFam" id="3.60.15.10:FF:000041">
    <property type="entry name" value="Metallo-beta-lactamase domain protein"/>
    <property type="match status" value="1"/>
</dbReference>
<dbReference type="GO" id="GO:0016787">
    <property type="term" value="F:hydrolase activity"/>
    <property type="evidence" value="ECO:0007669"/>
    <property type="project" value="UniProtKB-KW"/>
</dbReference>
<evidence type="ECO:0000256" key="4">
    <source>
        <dbReference type="ARBA" id="ARBA00022833"/>
    </source>
</evidence>
<evidence type="ECO:0000256" key="2">
    <source>
        <dbReference type="ARBA" id="ARBA00022723"/>
    </source>
</evidence>
<reference evidence="6" key="1">
    <citation type="submission" date="2021-06" db="EMBL/GenBank/DDBJ databases">
        <authorList>
            <person name="Hodson N. C."/>
            <person name="Mongue J. A."/>
            <person name="Jaron S. K."/>
        </authorList>
    </citation>
    <scope>NUCLEOTIDE SEQUENCE</scope>
</reference>
<evidence type="ECO:0000313" key="6">
    <source>
        <dbReference type="EMBL" id="CAG7727709.1"/>
    </source>
</evidence>
<comment type="similarity">
    <text evidence="1">Belongs to the metallo-beta-lactamase superfamily.</text>
</comment>
<dbReference type="InterPro" id="IPR047921">
    <property type="entry name" value="LACTB2-like_MBL-fold"/>
</dbReference>
<dbReference type="InterPro" id="IPR050662">
    <property type="entry name" value="Sec-metab_biosynth-thioest"/>
</dbReference>
<gene>
    <name evidence="6" type="ORF">AFUS01_LOCUS16539</name>
</gene>
<dbReference type="Proteomes" id="UP000708208">
    <property type="component" value="Unassembled WGS sequence"/>
</dbReference>
<sequence length="285" mass="32355">MTAVIPPVSQVSENVWRILGCNPSFYTLQGTNVYLVGKGEERIQIDAGPWGEGEFIQNFRKYVRQRKVIIKHLIVTHWHFDHIGALGELIPVFKELCGELPKVYKFEDTGMGIPDEYEAIPLKDGQVLSISGVTLKIIHTPGHTRDHASIHFLEENVMFSGDTILGEGTCVYEDLSSYMKSLEKIRSCKPLKIFPAHGPINHDGKARIDYYITHHATREQKVLDCLNEVAPMSLSVSDIVKKIYSGLTPSRQNDGREGIQHHIKKLLREGRIKELRGKYYIDEGY</sequence>
<organism evidence="6 7">
    <name type="scientific">Allacma fusca</name>
    <dbReference type="NCBI Taxonomy" id="39272"/>
    <lineage>
        <taxon>Eukaryota</taxon>
        <taxon>Metazoa</taxon>
        <taxon>Ecdysozoa</taxon>
        <taxon>Arthropoda</taxon>
        <taxon>Hexapoda</taxon>
        <taxon>Collembola</taxon>
        <taxon>Symphypleona</taxon>
        <taxon>Sminthuridae</taxon>
        <taxon>Allacma</taxon>
    </lineage>
</organism>
<dbReference type="GO" id="GO:0046872">
    <property type="term" value="F:metal ion binding"/>
    <property type="evidence" value="ECO:0007669"/>
    <property type="project" value="UniProtKB-KW"/>
</dbReference>
<proteinExistence type="inferred from homology"/>
<keyword evidence="3" id="KW-0378">Hydrolase</keyword>
<dbReference type="PANTHER" id="PTHR23131:SF0">
    <property type="entry name" value="ENDORIBONUCLEASE LACTB2"/>
    <property type="match status" value="1"/>
</dbReference>
<keyword evidence="7" id="KW-1185">Reference proteome</keyword>
<dbReference type="PANTHER" id="PTHR23131">
    <property type="entry name" value="ENDORIBONUCLEASE LACTB2"/>
    <property type="match status" value="1"/>
</dbReference>
<feature type="domain" description="Metallo-beta-lactamase" evidence="5">
    <location>
        <begin position="30"/>
        <end position="197"/>
    </location>
</feature>
<name>A0A8J2JYG7_9HEXA</name>
<dbReference type="EMBL" id="CAJVCH010152744">
    <property type="protein sequence ID" value="CAG7727709.1"/>
    <property type="molecule type" value="Genomic_DNA"/>
</dbReference>
<dbReference type="AlphaFoldDB" id="A0A8J2JYG7"/>